<feature type="signal peptide" evidence="2">
    <location>
        <begin position="1"/>
        <end position="21"/>
    </location>
</feature>
<dbReference type="InterPro" id="IPR014716">
    <property type="entry name" value="Fibrinogen_a/b/g_C_1"/>
</dbReference>
<keyword evidence="1" id="KW-1015">Disulfide bond</keyword>
<sequence>VFGSILSPLLVFAVLLPAVAYQSTQPFDCNDVYTSGSGHDGVYTIYPAGPTSGLQVYCDMGRDDTEAAEKWTVIQRRMDGTVNFFRKWEHYKSGFGFANGEYWLGLETMHLLTKGKAYELRVDMEDFEGQKVYAHYASFSVGPESDGYRLSVGTFVKGAAGDSLNIHNGQKFTTFDRDEDTHGSNCAVICFGGFWFAGCFNANPNGVYIWGPSPQYKGIHWSTFKGLEYSLKTLVMKIRPVAA</sequence>
<keyword evidence="2" id="KW-0732">Signal</keyword>
<feature type="chain" id="PRO_5034976039" evidence="2">
    <location>
        <begin position="22"/>
        <end position="243"/>
    </location>
</feature>
<dbReference type="PANTHER" id="PTHR19143:SF225">
    <property type="entry name" value="MICROFIBRIL-ASSOCIATED GLYCOPROTEIN 4"/>
    <property type="match status" value="1"/>
</dbReference>
<dbReference type="SUPFAM" id="SSF56496">
    <property type="entry name" value="Fibrinogen C-terminal domain-like"/>
    <property type="match status" value="1"/>
</dbReference>
<proteinExistence type="predicted"/>
<dbReference type="Gene3D" id="3.90.215.10">
    <property type="entry name" value="Gamma Fibrinogen, chain A, domain 1"/>
    <property type="match status" value="1"/>
</dbReference>
<dbReference type="GO" id="GO:0005615">
    <property type="term" value="C:extracellular space"/>
    <property type="evidence" value="ECO:0007669"/>
    <property type="project" value="TreeGrafter"/>
</dbReference>
<dbReference type="SMART" id="SM00186">
    <property type="entry name" value="FBG"/>
    <property type="match status" value="1"/>
</dbReference>
<dbReference type="GO" id="GO:0048251">
    <property type="term" value="P:elastic fiber assembly"/>
    <property type="evidence" value="ECO:0007669"/>
    <property type="project" value="TreeGrafter"/>
</dbReference>
<dbReference type="Pfam" id="PF00147">
    <property type="entry name" value="Fibrinogen_C"/>
    <property type="match status" value="1"/>
</dbReference>
<keyword evidence="5" id="KW-1185">Reference proteome</keyword>
<evidence type="ECO:0000259" key="3">
    <source>
        <dbReference type="PROSITE" id="PS51406"/>
    </source>
</evidence>
<dbReference type="PANTHER" id="PTHR19143">
    <property type="entry name" value="FIBRINOGEN/TENASCIN/ANGIOPOEITIN"/>
    <property type="match status" value="1"/>
</dbReference>
<feature type="domain" description="Fibrinogen C-terminal" evidence="3">
    <location>
        <begin position="20"/>
        <end position="242"/>
    </location>
</feature>
<evidence type="ECO:0000313" key="5">
    <source>
        <dbReference type="Proteomes" id="UP000694523"/>
    </source>
</evidence>
<dbReference type="InterPro" id="IPR036056">
    <property type="entry name" value="Fibrinogen-like_C"/>
</dbReference>
<evidence type="ECO:0000256" key="1">
    <source>
        <dbReference type="ARBA" id="ARBA00023157"/>
    </source>
</evidence>
<dbReference type="FunFam" id="3.90.215.10:FF:000001">
    <property type="entry name" value="Tenascin isoform 1"/>
    <property type="match status" value="1"/>
</dbReference>
<dbReference type="InterPro" id="IPR002181">
    <property type="entry name" value="Fibrinogen_a/b/g_C_dom"/>
</dbReference>
<name>A0A8C6SL57_9GOBI</name>
<reference evidence="4" key="1">
    <citation type="submission" date="2025-08" db="UniProtKB">
        <authorList>
            <consortium name="Ensembl"/>
        </authorList>
    </citation>
    <scope>IDENTIFICATION</scope>
</reference>
<protein>
    <submittedName>
        <fullName evidence="4">Microfibril associated protein 4</fullName>
    </submittedName>
</protein>
<organism evidence="4 5">
    <name type="scientific">Neogobius melanostomus</name>
    <name type="common">round goby</name>
    <dbReference type="NCBI Taxonomy" id="47308"/>
    <lineage>
        <taxon>Eukaryota</taxon>
        <taxon>Metazoa</taxon>
        <taxon>Chordata</taxon>
        <taxon>Craniata</taxon>
        <taxon>Vertebrata</taxon>
        <taxon>Euteleostomi</taxon>
        <taxon>Actinopterygii</taxon>
        <taxon>Neopterygii</taxon>
        <taxon>Teleostei</taxon>
        <taxon>Neoteleostei</taxon>
        <taxon>Acanthomorphata</taxon>
        <taxon>Gobiaria</taxon>
        <taxon>Gobiiformes</taxon>
        <taxon>Gobioidei</taxon>
        <taxon>Gobiidae</taxon>
        <taxon>Benthophilinae</taxon>
        <taxon>Neogobiini</taxon>
        <taxon>Neogobius</taxon>
    </lineage>
</organism>
<dbReference type="Ensembl" id="ENSNMLT00000009625.1">
    <property type="protein sequence ID" value="ENSNMLP00000008472.1"/>
    <property type="gene ID" value="ENSNMLG00000004513.1"/>
</dbReference>
<dbReference type="CDD" id="cd00087">
    <property type="entry name" value="FReD"/>
    <property type="match status" value="1"/>
</dbReference>
<evidence type="ECO:0000313" key="4">
    <source>
        <dbReference type="Ensembl" id="ENSNMLP00000008472.1"/>
    </source>
</evidence>
<evidence type="ECO:0000256" key="2">
    <source>
        <dbReference type="SAM" id="SignalP"/>
    </source>
</evidence>
<accession>A0A8C6SL57</accession>
<dbReference type="PROSITE" id="PS51406">
    <property type="entry name" value="FIBRINOGEN_C_2"/>
    <property type="match status" value="1"/>
</dbReference>
<dbReference type="AlphaFoldDB" id="A0A8C6SL57"/>
<dbReference type="Proteomes" id="UP000694523">
    <property type="component" value="Unplaced"/>
</dbReference>
<reference evidence="4" key="2">
    <citation type="submission" date="2025-09" db="UniProtKB">
        <authorList>
            <consortium name="Ensembl"/>
        </authorList>
    </citation>
    <scope>IDENTIFICATION</scope>
</reference>
<dbReference type="InterPro" id="IPR050373">
    <property type="entry name" value="Fibrinogen_C-term_domain"/>
</dbReference>